<dbReference type="PANTHER" id="PTHR30537">
    <property type="entry name" value="HTH-TYPE TRANSCRIPTIONAL REGULATOR"/>
    <property type="match status" value="1"/>
</dbReference>
<evidence type="ECO:0000256" key="3">
    <source>
        <dbReference type="ARBA" id="ARBA00023125"/>
    </source>
</evidence>
<dbReference type="InterPro" id="IPR036390">
    <property type="entry name" value="WH_DNA-bd_sf"/>
</dbReference>
<sequence length="303" mass="33167">MNNIDAIDWSLLRSFLAVADHGNLSAAAGQLGTSQPTVSRHITELERILDRVLFRRSPGGRELTDAGQELIADVRRMGQAADSFARVALGQKAGIAGPVRITASEIIGALVLPAIAQRMREAEPDLEIEIVASNTIGDLMRRDADIAIRMMRPHQLDLAIRHVADVPLVTCASRAYFERRGKPQVPENLSDHDLIGFDQSDAIISGFAQQGIKVQRSVFKIRSDNHLVLWEALRSGSGIGFAHAPMVSASTDLESCLETLDLPTLPIYLAMHTDLRHSPRMRFVSDFLFDALRAYARGAQSAA</sequence>
<dbReference type="Pfam" id="PF00126">
    <property type="entry name" value="HTH_1"/>
    <property type="match status" value="1"/>
</dbReference>
<feature type="domain" description="HTH lysR-type" evidence="5">
    <location>
        <begin position="7"/>
        <end position="64"/>
    </location>
</feature>
<reference evidence="6 7" key="1">
    <citation type="submission" date="2018-05" db="EMBL/GenBank/DDBJ databases">
        <title>Genomic Encyclopedia of Type Strains, Phase IV (KMG-IV): sequencing the most valuable type-strain genomes for metagenomic binning, comparative biology and taxonomic classification.</title>
        <authorList>
            <person name="Goeker M."/>
        </authorList>
    </citation>
    <scope>NUCLEOTIDE SEQUENCE [LARGE SCALE GENOMIC DNA]</scope>
    <source>
        <strain evidence="6 7">DSM 16791</strain>
    </source>
</reference>
<comment type="caution">
    <text evidence="6">The sequence shown here is derived from an EMBL/GenBank/DDBJ whole genome shotgun (WGS) entry which is preliminary data.</text>
</comment>
<evidence type="ECO:0000256" key="1">
    <source>
        <dbReference type="ARBA" id="ARBA00009437"/>
    </source>
</evidence>
<dbReference type="AlphaFoldDB" id="A0A317PPY5"/>
<dbReference type="InterPro" id="IPR058163">
    <property type="entry name" value="LysR-type_TF_proteobact-type"/>
</dbReference>
<keyword evidence="3" id="KW-0238">DNA-binding</keyword>
<dbReference type="InterPro" id="IPR000847">
    <property type="entry name" value="LysR_HTH_N"/>
</dbReference>
<protein>
    <submittedName>
        <fullName evidence="6">Molybdate transport repressor ModE-like protein</fullName>
    </submittedName>
</protein>
<evidence type="ECO:0000256" key="4">
    <source>
        <dbReference type="ARBA" id="ARBA00023163"/>
    </source>
</evidence>
<dbReference type="GO" id="GO:0003700">
    <property type="term" value="F:DNA-binding transcription factor activity"/>
    <property type="evidence" value="ECO:0007669"/>
    <property type="project" value="InterPro"/>
</dbReference>
<dbReference type="Gene3D" id="1.10.10.10">
    <property type="entry name" value="Winged helix-like DNA-binding domain superfamily/Winged helix DNA-binding domain"/>
    <property type="match status" value="1"/>
</dbReference>
<dbReference type="EMBL" id="QGTR01000003">
    <property type="protein sequence ID" value="PWW00501.1"/>
    <property type="molecule type" value="Genomic_DNA"/>
</dbReference>
<dbReference type="Gene3D" id="3.40.190.290">
    <property type="match status" value="1"/>
</dbReference>
<evidence type="ECO:0000313" key="6">
    <source>
        <dbReference type="EMBL" id="PWW00501.1"/>
    </source>
</evidence>
<dbReference type="InterPro" id="IPR036388">
    <property type="entry name" value="WH-like_DNA-bd_sf"/>
</dbReference>
<evidence type="ECO:0000259" key="5">
    <source>
        <dbReference type="PROSITE" id="PS50931"/>
    </source>
</evidence>
<keyword evidence="7" id="KW-1185">Reference proteome</keyword>
<dbReference type="PROSITE" id="PS50931">
    <property type="entry name" value="HTH_LYSR"/>
    <property type="match status" value="1"/>
</dbReference>
<dbReference type="SUPFAM" id="SSF53850">
    <property type="entry name" value="Periplasmic binding protein-like II"/>
    <property type="match status" value="1"/>
</dbReference>
<evidence type="ECO:0000313" key="7">
    <source>
        <dbReference type="Proteomes" id="UP000246352"/>
    </source>
</evidence>
<evidence type="ECO:0000256" key="2">
    <source>
        <dbReference type="ARBA" id="ARBA00023015"/>
    </source>
</evidence>
<gene>
    <name evidence="6" type="ORF">DFR52_103708</name>
</gene>
<organism evidence="6 7">
    <name type="scientific">Hoeflea marina</name>
    <dbReference type="NCBI Taxonomy" id="274592"/>
    <lineage>
        <taxon>Bacteria</taxon>
        <taxon>Pseudomonadati</taxon>
        <taxon>Pseudomonadota</taxon>
        <taxon>Alphaproteobacteria</taxon>
        <taxon>Hyphomicrobiales</taxon>
        <taxon>Rhizobiaceae</taxon>
        <taxon>Hoeflea</taxon>
    </lineage>
</organism>
<keyword evidence="2" id="KW-0805">Transcription regulation</keyword>
<keyword evidence="4" id="KW-0804">Transcription</keyword>
<dbReference type="InterPro" id="IPR005119">
    <property type="entry name" value="LysR_subst-bd"/>
</dbReference>
<dbReference type="PRINTS" id="PR00039">
    <property type="entry name" value="HTHLYSR"/>
</dbReference>
<dbReference type="Pfam" id="PF03466">
    <property type="entry name" value="LysR_substrate"/>
    <property type="match status" value="1"/>
</dbReference>
<comment type="similarity">
    <text evidence="1">Belongs to the LysR transcriptional regulatory family.</text>
</comment>
<dbReference type="GO" id="GO:0006351">
    <property type="term" value="P:DNA-templated transcription"/>
    <property type="evidence" value="ECO:0007669"/>
    <property type="project" value="TreeGrafter"/>
</dbReference>
<dbReference type="SUPFAM" id="SSF46785">
    <property type="entry name" value="Winged helix' DNA-binding domain"/>
    <property type="match status" value="1"/>
</dbReference>
<dbReference type="PANTHER" id="PTHR30537:SF3">
    <property type="entry name" value="TRANSCRIPTIONAL REGULATORY PROTEIN"/>
    <property type="match status" value="1"/>
</dbReference>
<dbReference type="Proteomes" id="UP000246352">
    <property type="component" value="Unassembled WGS sequence"/>
</dbReference>
<dbReference type="GO" id="GO:0043565">
    <property type="term" value="F:sequence-specific DNA binding"/>
    <property type="evidence" value="ECO:0007669"/>
    <property type="project" value="TreeGrafter"/>
</dbReference>
<name>A0A317PPY5_9HYPH</name>
<dbReference type="RefSeq" id="WP_342587909.1">
    <property type="nucleotide sequence ID" value="NZ_QGTR01000003.1"/>
</dbReference>
<proteinExistence type="inferred from homology"/>
<accession>A0A317PPY5</accession>